<reference evidence="1" key="1">
    <citation type="journal article" date="2015" name="Nature">
        <title>Complex archaea that bridge the gap between prokaryotes and eukaryotes.</title>
        <authorList>
            <person name="Spang A."/>
            <person name="Saw J.H."/>
            <person name="Jorgensen S.L."/>
            <person name="Zaremba-Niedzwiedzka K."/>
            <person name="Martijn J."/>
            <person name="Lind A.E."/>
            <person name="van Eijk R."/>
            <person name="Schleper C."/>
            <person name="Guy L."/>
            <person name="Ettema T.J."/>
        </authorList>
    </citation>
    <scope>NUCLEOTIDE SEQUENCE</scope>
</reference>
<feature type="non-terminal residue" evidence="1">
    <location>
        <position position="80"/>
    </location>
</feature>
<protein>
    <submittedName>
        <fullName evidence="1">Uncharacterized protein</fullName>
    </submittedName>
</protein>
<evidence type="ECO:0000313" key="1">
    <source>
        <dbReference type="EMBL" id="KKM13466.1"/>
    </source>
</evidence>
<accession>A0A0F9HDK7</accession>
<name>A0A0F9HDK7_9ZZZZ</name>
<dbReference type="AlphaFoldDB" id="A0A0F9HDK7"/>
<gene>
    <name evidence="1" type="ORF">LCGC14_1715960</name>
</gene>
<organism evidence="1">
    <name type="scientific">marine sediment metagenome</name>
    <dbReference type="NCBI Taxonomy" id="412755"/>
    <lineage>
        <taxon>unclassified sequences</taxon>
        <taxon>metagenomes</taxon>
        <taxon>ecological metagenomes</taxon>
    </lineage>
</organism>
<comment type="caution">
    <text evidence="1">The sequence shown here is derived from an EMBL/GenBank/DDBJ whole genome shotgun (WGS) entry which is preliminary data.</text>
</comment>
<proteinExistence type="predicted"/>
<dbReference type="EMBL" id="LAZR01015375">
    <property type="protein sequence ID" value="KKM13466.1"/>
    <property type="molecule type" value="Genomic_DNA"/>
</dbReference>
<sequence length="80" mass="8795">MKIGSSTVDTTYEFGVFDNNFYLIFEVYNYTTSGINFRLDLNQYNSTKILNSIPITSYISTGSGSGFTLFLAIVIPAAVG</sequence>